<dbReference type="Proteomes" id="UP001280121">
    <property type="component" value="Unassembled WGS sequence"/>
</dbReference>
<reference evidence="1" key="1">
    <citation type="journal article" date="2023" name="Plant J.">
        <title>Genome sequences and population genomics provide insights into the demographic history, inbreeding, and mutation load of two 'living fossil' tree species of Dipteronia.</title>
        <authorList>
            <person name="Feng Y."/>
            <person name="Comes H.P."/>
            <person name="Chen J."/>
            <person name="Zhu S."/>
            <person name="Lu R."/>
            <person name="Zhang X."/>
            <person name="Li P."/>
            <person name="Qiu J."/>
            <person name="Olsen K.M."/>
            <person name="Qiu Y."/>
        </authorList>
    </citation>
    <scope>NUCLEOTIDE SEQUENCE</scope>
    <source>
        <strain evidence="1">KIB01</strain>
    </source>
</reference>
<organism evidence="1 2">
    <name type="scientific">Dipteronia dyeriana</name>
    <dbReference type="NCBI Taxonomy" id="168575"/>
    <lineage>
        <taxon>Eukaryota</taxon>
        <taxon>Viridiplantae</taxon>
        <taxon>Streptophyta</taxon>
        <taxon>Embryophyta</taxon>
        <taxon>Tracheophyta</taxon>
        <taxon>Spermatophyta</taxon>
        <taxon>Magnoliopsida</taxon>
        <taxon>eudicotyledons</taxon>
        <taxon>Gunneridae</taxon>
        <taxon>Pentapetalae</taxon>
        <taxon>rosids</taxon>
        <taxon>malvids</taxon>
        <taxon>Sapindales</taxon>
        <taxon>Sapindaceae</taxon>
        <taxon>Hippocastanoideae</taxon>
        <taxon>Acereae</taxon>
        <taxon>Dipteronia</taxon>
    </lineage>
</organism>
<name>A0AAD9TUY5_9ROSI</name>
<dbReference type="AlphaFoldDB" id="A0AAD9TUY5"/>
<evidence type="ECO:0000313" key="2">
    <source>
        <dbReference type="Proteomes" id="UP001280121"/>
    </source>
</evidence>
<gene>
    <name evidence="1" type="ORF">Ddye_023992</name>
</gene>
<dbReference type="EMBL" id="JANJYI010000007">
    <property type="protein sequence ID" value="KAK2642229.1"/>
    <property type="molecule type" value="Genomic_DNA"/>
</dbReference>
<proteinExistence type="predicted"/>
<accession>A0AAD9TUY5</accession>
<comment type="caution">
    <text evidence="1">The sequence shown here is derived from an EMBL/GenBank/DDBJ whole genome shotgun (WGS) entry which is preliminary data.</text>
</comment>
<evidence type="ECO:0000313" key="1">
    <source>
        <dbReference type="EMBL" id="KAK2642229.1"/>
    </source>
</evidence>
<keyword evidence="2" id="KW-1185">Reference proteome</keyword>
<protein>
    <submittedName>
        <fullName evidence="1">Uncharacterized protein</fullName>
    </submittedName>
</protein>
<sequence>MYLGLPSMAGRKKIQLFNEIKEKIGGGLVGDENNIRAFKDLWLPRPYTIKPITFDPGIDLRVPDLLDRYHRSWDIAKLDRFFLPIDKDISKSIPIGWCGGMDSMVWYYEKNGAYTVQSGYRSNHPVTPSSDARRLKRPGAKLVLISLLI</sequence>